<gene>
    <name evidence="1" type="ORF">PoB_004028600</name>
</gene>
<comment type="caution">
    <text evidence="1">The sequence shown here is derived from an EMBL/GenBank/DDBJ whole genome shotgun (WGS) entry which is preliminary data.</text>
</comment>
<evidence type="ECO:0000313" key="1">
    <source>
        <dbReference type="EMBL" id="GFO13781.1"/>
    </source>
</evidence>
<sequence length="79" mass="8980">MLVFEVMVFNKLLSRDCAVDAQGLTVVYRGKIKQCNDVSPSFLHRQRSVGRLVVMRRSVRNSETVFRFLATVLDSSTSL</sequence>
<keyword evidence="2" id="KW-1185">Reference proteome</keyword>
<proteinExistence type="predicted"/>
<name>A0AAV4ARM0_9GAST</name>
<dbReference type="Proteomes" id="UP000735302">
    <property type="component" value="Unassembled WGS sequence"/>
</dbReference>
<dbReference type="EMBL" id="BLXT01004505">
    <property type="protein sequence ID" value="GFO13781.1"/>
    <property type="molecule type" value="Genomic_DNA"/>
</dbReference>
<protein>
    <submittedName>
        <fullName evidence="1">Uncharacterized protein</fullName>
    </submittedName>
</protein>
<reference evidence="1 2" key="1">
    <citation type="journal article" date="2021" name="Elife">
        <title>Chloroplast acquisition without the gene transfer in kleptoplastic sea slugs, Plakobranchus ocellatus.</title>
        <authorList>
            <person name="Maeda T."/>
            <person name="Takahashi S."/>
            <person name="Yoshida T."/>
            <person name="Shimamura S."/>
            <person name="Takaki Y."/>
            <person name="Nagai Y."/>
            <person name="Toyoda A."/>
            <person name="Suzuki Y."/>
            <person name="Arimoto A."/>
            <person name="Ishii H."/>
            <person name="Satoh N."/>
            <person name="Nishiyama T."/>
            <person name="Hasebe M."/>
            <person name="Maruyama T."/>
            <person name="Minagawa J."/>
            <person name="Obokata J."/>
            <person name="Shigenobu S."/>
        </authorList>
    </citation>
    <scope>NUCLEOTIDE SEQUENCE [LARGE SCALE GENOMIC DNA]</scope>
</reference>
<evidence type="ECO:0000313" key="2">
    <source>
        <dbReference type="Proteomes" id="UP000735302"/>
    </source>
</evidence>
<accession>A0AAV4ARM0</accession>
<dbReference type="AlphaFoldDB" id="A0AAV4ARM0"/>
<organism evidence="1 2">
    <name type="scientific">Plakobranchus ocellatus</name>
    <dbReference type="NCBI Taxonomy" id="259542"/>
    <lineage>
        <taxon>Eukaryota</taxon>
        <taxon>Metazoa</taxon>
        <taxon>Spiralia</taxon>
        <taxon>Lophotrochozoa</taxon>
        <taxon>Mollusca</taxon>
        <taxon>Gastropoda</taxon>
        <taxon>Heterobranchia</taxon>
        <taxon>Euthyneura</taxon>
        <taxon>Panpulmonata</taxon>
        <taxon>Sacoglossa</taxon>
        <taxon>Placobranchoidea</taxon>
        <taxon>Plakobranchidae</taxon>
        <taxon>Plakobranchus</taxon>
    </lineage>
</organism>